<feature type="compositionally biased region" description="Polar residues" evidence="4">
    <location>
        <begin position="766"/>
        <end position="781"/>
    </location>
</feature>
<evidence type="ECO:0000256" key="2">
    <source>
        <dbReference type="ARBA" id="ARBA00023054"/>
    </source>
</evidence>
<feature type="compositionally biased region" description="Pro residues" evidence="4">
    <location>
        <begin position="139"/>
        <end position="153"/>
    </location>
</feature>
<feature type="compositionally biased region" description="Basic and acidic residues" evidence="4">
    <location>
        <begin position="435"/>
        <end position="445"/>
    </location>
</feature>
<feature type="compositionally biased region" description="Polar residues" evidence="4">
    <location>
        <begin position="357"/>
        <end position="370"/>
    </location>
</feature>
<dbReference type="GO" id="GO:0015630">
    <property type="term" value="C:microtubule cytoskeleton"/>
    <property type="evidence" value="ECO:0007669"/>
    <property type="project" value="TreeGrafter"/>
</dbReference>
<feature type="region of interest" description="Disordered" evidence="4">
    <location>
        <begin position="478"/>
        <end position="503"/>
    </location>
</feature>
<accession>A0A8M1KSE8</accession>
<dbReference type="PANTHER" id="PTHR22461">
    <property type="entry name" value="SERINE-RICH COILED-COIL DOMAIN-CONTAINING PROTEIN 2-RELATED"/>
    <property type="match status" value="1"/>
</dbReference>
<feature type="region of interest" description="Disordered" evidence="4">
    <location>
        <begin position="871"/>
        <end position="903"/>
    </location>
</feature>
<proteinExistence type="inferred from homology"/>
<feature type="region of interest" description="Disordered" evidence="4">
    <location>
        <begin position="838"/>
        <end position="859"/>
    </location>
</feature>
<feature type="compositionally biased region" description="Basic and acidic residues" evidence="4">
    <location>
        <begin position="388"/>
        <end position="398"/>
    </location>
</feature>
<feature type="region of interest" description="Disordered" evidence="4">
    <location>
        <begin position="1010"/>
        <end position="1054"/>
    </location>
</feature>
<keyword evidence="2 3" id="KW-0175">Coiled coil</keyword>
<dbReference type="GO" id="GO:0008017">
    <property type="term" value="F:microtubule binding"/>
    <property type="evidence" value="ECO:0007669"/>
    <property type="project" value="TreeGrafter"/>
</dbReference>
<reference evidence="6" key="1">
    <citation type="submission" date="2025-08" db="UniProtKB">
        <authorList>
            <consortium name="RefSeq"/>
        </authorList>
    </citation>
    <scope>IDENTIFICATION</scope>
</reference>
<feature type="compositionally biased region" description="Polar residues" evidence="4">
    <location>
        <begin position="1010"/>
        <end position="1021"/>
    </location>
</feature>
<feature type="region of interest" description="Disordered" evidence="4">
    <location>
        <begin position="1"/>
        <end position="236"/>
    </location>
</feature>
<evidence type="ECO:0000256" key="4">
    <source>
        <dbReference type="SAM" id="MobiDB-lite"/>
    </source>
</evidence>
<name>A0A8M1KSE8_CLUHA</name>
<dbReference type="InterPro" id="IPR029627">
    <property type="entry name" value="CCSER"/>
</dbReference>
<keyword evidence="5" id="KW-1185">Reference proteome</keyword>
<feature type="compositionally biased region" description="Basic and acidic residues" evidence="4">
    <location>
        <begin position="345"/>
        <end position="356"/>
    </location>
</feature>
<feature type="compositionally biased region" description="Basic and acidic residues" evidence="4">
    <location>
        <begin position="742"/>
        <end position="751"/>
    </location>
</feature>
<feature type="compositionally biased region" description="Low complexity" evidence="4">
    <location>
        <begin position="180"/>
        <end position="205"/>
    </location>
</feature>
<gene>
    <name evidence="6" type="primary">ccser2a</name>
</gene>
<dbReference type="GO" id="GO:0001578">
    <property type="term" value="P:microtubule bundle formation"/>
    <property type="evidence" value="ECO:0007669"/>
    <property type="project" value="TreeGrafter"/>
</dbReference>
<feature type="region of interest" description="Disordered" evidence="4">
    <location>
        <begin position="325"/>
        <end position="398"/>
    </location>
</feature>
<evidence type="ECO:0000313" key="6">
    <source>
        <dbReference type="RefSeq" id="XP_042565555.1"/>
    </source>
</evidence>
<feature type="region of interest" description="Disordered" evidence="4">
    <location>
        <begin position="922"/>
        <end position="948"/>
    </location>
</feature>
<feature type="compositionally biased region" description="Low complexity" evidence="4">
    <location>
        <begin position="889"/>
        <end position="901"/>
    </location>
</feature>
<evidence type="ECO:0000256" key="3">
    <source>
        <dbReference type="SAM" id="Coils"/>
    </source>
</evidence>
<dbReference type="RefSeq" id="XP_042565555.1">
    <property type="nucleotide sequence ID" value="XM_042709621.1"/>
</dbReference>
<feature type="region of interest" description="Disordered" evidence="4">
    <location>
        <begin position="281"/>
        <end position="304"/>
    </location>
</feature>
<feature type="region of interest" description="Disordered" evidence="4">
    <location>
        <begin position="426"/>
        <end position="449"/>
    </location>
</feature>
<comment type="similarity">
    <text evidence="1">Belongs to the CCSER family.</text>
</comment>
<dbReference type="Proteomes" id="UP000515152">
    <property type="component" value="Chromosome 13"/>
</dbReference>
<dbReference type="CTD" id="793969"/>
<protein>
    <submittedName>
        <fullName evidence="6">Serine-rich coiled-coil domain-containing protein 2 isoform X2</fullName>
    </submittedName>
</protein>
<organism evidence="5 6">
    <name type="scientific">Clupea harengus</name>
    <name type="common">Atlantic herring</name>
    <dbReference type="NCBI Taxonomy" id="7950"/>
    <lineage>
        <taxon>Eukaryota</taxon>
        <taxon>Metazoa</taxon>
        <taxon>Chordata</taxon>
        <taxon>Craniata</taxon>
        <taxon>Vertebrata</taxon>
        <taxon>Euteleostomi</taxon>
        <taxon>Actinopterygii</taxon>
        <taxon>Neopterygii</taxon>
        <taxon>Teleostei</taxon>
        <taxon>Clupei</taxon>
        <taxon>Clupeiformes</taxon>
        <taxon>Clupeoidei</taxon>
        <taxon>Clupeidae</taxon>
        <taxon>Clupea</taxon>
    </lineage>
</organism>
<evidence type="ECO:0000313" key="5">
    <source>
        <dbReference type="Proteomes" id="UP000515152"/>
    </source>
</evidence>
<feature type="compositionally biased region" description="Low complexity" evidence="4">
    <location>
        <begin position="483"/>
        <end position="503"/>
    </location>
</feature>
<evidence type="ECO:0000256" key="1">
    <source>
        <dbReference type="ARBA" id="ARBA00010949"/>
    </source>
</evidence>
<feature type="compositionally biased region" description="Basic residues" evidence="4">
    <location>
        <begin position="710"/>
        <end position="724"/>
    </location>
</feature>
<dbReference type="AlphaFoldDB" id="A0A8M1KSE8"/>
<feature type="region of interest" description="Disordered" evidence="4">
    <location>
        <begin position="708"/>
        <end position="805"/>
    </location>
</feature>
<feature type="compositionally biased region" description="Polar residues" evidence="4">
    <location>
        <begin position="209"/>
        <end position="236"/>
    </location>
</feature>
<sequence>MEEKASSKPSMVSRLPKFGARPSGGTTAPVANGSAHVTPGSEGKSEPPGKPNGLVRASSFSLKWRKENGGPVSPQSPEQGSAAGEKVEGRGALQASPGPREIKKPATPCTKARRFGTPVTISSPKAIPKQASKRNQSPKPTPRQSPTSHPPSPQSNGPKPTQNGAGGVGSSSGSNRVPGLLRPRASSMSPRSSSRDSLSQSSDSLKTLALSSSDSMVRSQSFTHFKQLPSPTSEPITRSFSFNRAVELAKPLANTQLRTPILRPPLVLTNGRTSGLQQFGKGGFHERTSAGTPGGLGGCSTPPSALRKPLLPNCVLTKPSGLAYRLTRPAGNKPQRPLLAGRTVGEGKAEEGKGDETATNSDASPLTSPELSVDSEKVLGPDDPSEDPSCRREKDLRLPCHGEVLEDMSLSSASSLERNDTSEEFLDDFDNQGDQSHDSMPDNRQRLAASSQARLRSFLSETIDWTAGKADYGVQSSCAPLAGSPEPEVPPGSSLELSPSNSSGGTYMWDEEGMEPIGHNSHCCSTYDSEGICGDILSNLDPLESCDLEDDDLMLDVDLSEDAPLCSDADGMAHFERSDRGGRQGHWRRRQHRLTGPDHFHNDNRPVAYDGVCRMGPRALQQPAVRGDSHTVALDEITLKHMAQDCTFVKNQLLKLKTLLQLEDGAAIPESPESSEDSSALQELMREVQELREELRCRDRTIAQLTQQQHLHKQQQHQHQHQHQHQTAAVRCHCQQRAAVSRGERRTHYDKSTQTPWRGPAPPVLQPSSTFPSKPLTSGSLARTAHTEDRSDLRPAGVSRGPTASTLNGAVTAALPPLPDPEELSLLLSTHLKIYDSEDPQTSKSLTLGHPPGLERQPGEGVLRVSKSLSLDHPPSLETQPADGALQGSRSLSHLPLSPRVLQPPRIHKRVSIPVLMQGDARVSSDMARPSLKPGSTVNPRQLKQLPPPSRGLPCFNTGPQAMGPSLAAMLLGQPKPLGLRRDPTPIQGEKDTGLIPRTRTLVPINLSTRFPKQPNKTASQDPEFGPRKSLEEMLLPKPKIHYRLSPPEQSHCS</sequence>
<feature type="coiled-coil region" evidence="3">
    <location>
        <begin position="674"/>
        <end position="708"/>
    </location>
</feature>
<dbReference type="GeneID" id="105893440"/>
<dbReference type="PANTHER" id="PTHR22461:SF2">
    <property type="entry name" value="SERINE-RICH COILED-COIL DOMAIN-CONTAINING PROTEIN 2"/>
    <property type="match status" value="1"/>
</dbReference>